<dbReference type="EMBL" id="CP034073">
    <property type="protein sequence ID" value="AZG35485.1"/>
    <property type="molecule type" value="Genomic_DNA"/>
</dbReference>
<feature type="chain" id="PRO_5018082251" evidence="2">
    <location>
        <begin position="22"/>
        <end position="834"/>
    </location>
</feature>
<dbReference type="InterPro" id="IPR001375">
    <property type="entry name" value="Peptidase_S9_cat"/>
</dbReference>
<dbReference type="RefSeq" id="WP_124013980.1">
    <property type="nucleotide sequence ID" value="NZ_CP034073.1"/>
</dbReference>
<dbReference type="Gene3D" id="3.40.50.1820">
    <property type="entry name" value="alpha/beta hydrolase"/>
    <property type="match status" value="1"/>
</dbReference>
<dbReference type="Pfam" id="PF00326">
    <property type="entry name" value="Peptidase_S9"/>
    <property type="match status" value="1"/>
</dbReference>
<evidence type="ECO:0000313" key="5">
    <source>
        <dbReference type="EMBL" id="RPA23234.1"/>
    </source>
</evidence>
<evidence type="ECO:0000313" key="6">
    <source>
        <dbReference type="Proteomes" id="UP000273778"/>
    </source>
</evidence>
<dbReference type="SUPFAM" id="SSF53474">
    <property type="entry name" value="alpha/beta-Hydrolases"/>
    <property type="match status" value="1"/>
</dbReference>
<dbReference type="GO" id="GO:0004252">
    <property type="term" value="F:serine-type endopeptidase activity"/>
    <property type="evidence" value="ECO:0007669"/>
    <property type="project" value="TreeGrafter"/>
</dbReference>
<protein>
    <submittedName>
        <fullName evidence="5">S9 family peptidase</fullName>
    </submittedName>
</protein>
<dbReference type="InterPro" id="IPR029058">
    <property type="entry name" value="AB_hydrolase_fold"/>
</dbReference>
<feature type="signal peptide" evidence="2">
    <location>
        <begin position="1"/>
        <end position="21"/>
    </location>
</feature>
<keyword evidence="2" id="KW-0732">Signal</keyword>
<dbReference type="KEGG" id="spsr:EGC80_11590"/>
<dbReference type="Proteomes" id="UP000273778">
    <property type="component" value="Chromosome"/>
</dbReference>
<accession>A0A3N4E0K9</accession>
<evidence type="ECO:0000313" key="4">
    <source>
        <dbReference type="EMBL" id="AZG35485.1"/>
    </source>
</evidence>
<gene>
    <name evidence="5" type="ORF">EGC77_19255</name>
    <name evidence="4" type="ORF">EGC80_11590</name>
</gene>
<feature type="domain" description="Peptidase S9 prolyl oligopeptidase catalytic" evidence="3">
    <location>
        <begin position="610"/>
        <end position="818"/>
    </location>
</feature>
<dbReference type="EMBL" id="RKKB01000019">
    <property type="protein sequence ID" value="RPA23234.1"/>
    <property type="molecule type" value="Genomic_DNA"/>
</dbReference>
<keyword evidence="6" id="KW-1185">Reference proteome</keyword>
<dbReference type="Proteomes" id="UP000278855">
    <property type="component" value="Unassembled WGS sequence"/>
</dbReference>
<reference evidence="7" key="2">
    <citation type="submission" date="2018-11" db="EMBL/GenBank/DDBJ databases">
        <title>Shewanella sp. R106.</title>
        <authorList>
            <person name="Hwang Y.J."/>
            <person name="Hwang C.Y."/>
        </authorList>
    </citation>
    <scope>NUCLEOTIDE SEQUENCE [LARGE SCALE GENOMIC DNA]</scope>
    <source>
        <strain evidence="7">R106</strain>
    </source>
</reference>
<proteinExistence type="predicted"/>
<evidence type="ECO:0000259" key="3">
    <source>
        <dbReference type="Pfam" id="PF00326"/>
    </source>
</evidence>
<dbReference type="InterPro" id="IPR011042">
    <property type="entry name" value="6-blade_b-propeller_TolB-like"/>
</dbReference>
<organism evidence="5 7">
    <name type="scientific">Shewanella psychromarinicola</name>
    <dbReference type="NCBI Taxonomy" id="2487742"/>
    <lineage>
        <taxon>Bacteria</taxon>
        <taxon>Pseudomonadati</taxon>
        <taxon>Pseudomonadota</taxon>
        <taxon>Gammaproteobacteria</taxon>
        <taxon>Alteromonadales</taxon>
        <taxon>Shewanellaceae</taxon>
        <taxon>Shewanella</taxon>
    </lineage>
</organism>
<dbReference type="SUPFAM" id="SSF82171">
    <property type="entry name" value="DPP6 N-terminal domain-like"/>
    <property type="match status" value="1"/>
</dbReference>
<keyword evidence="1" id="KW-0378">Hydrolase</keyword>
<dbReference type="Gene3D" id="2.120.10.30">
    <property type="entry name" value="TolB, C-terminal domain"/>
    <property type="match status" value="1"/>
</dbReference>
<evidence type="ECO:0000256" key="1">
    <source>
        <dbReference type="ARBA" id="ARBA00022801"/>
    </source>
</evidence>
<dbReference type="PANTHER" id="PTHR42776">
    <property type="entry name" value="SERINE PEPTIDASE S9 FAMILY MEMBER"/>
    <property type="match status" value="1"/>
</dbReference>
<sequence length="834" mass="92705">MKAFTLVCTSLAMAISGIAHGAEIDISHIQRLGPVIQLTATPLSKSAQADALRANLVTNLVAKLAVNVVEGSGLKKSNSIQVFNQQLTWQAASSTAEGEGWLAYQLPVSTHRFTQGTLTVKGLDNPQVYVNGQLVKSANEVSLNLTNGDYQVLVLADGLQKEVPFSLDWQGKSDVDQLDFTQQKSQRVSAQQLFDAKVINSLTLSPNGKYLLQSTIEYQASQGDTAIEVTELRKVSDNSVMYRWQDNRPSSAVWSGDSKQLAFVANKQIQLLNVAELTIQVVASDIDNVSGLHWYGDSVLFNWEKPFKADEKATSKRFRALEDRWSDWRNNSQIYQLDVASGFIRQLTDNKISSSFLDASVDNGTLLLTRSPVDYAQPAHGLTQLVELNLNALTETVIGQYRSFSSALYADDGMYITAGPRFMDGVGVQDKTIEVNDYDGQLYWRDGKGNVSALSKDFTPAIGSMTKLENDDVILTVTEGDRSPLYLFDKSKKRFSRIDTGVDMVDYFSVAIEPSTPTIVFAGTSATAPQKTFKMTLNSSGKQLLFDSQQQSYANTRFGDIQDFDFTNKHGHNIDGRVYLPADFDASKKYPALVYYYGGTSPVGRHFTGRWPFNLWAAQGYVVYVLQPNGATGYGQAFSGRHVNAWGKYSAEDIIEGTNAFLDAHDFVDPKRVGNMGASYGGFMTMYLATKTDIFAASMSHAGISNLSSYWGHGWWGYGYSGVASRGSFPWNNPELYVEQSPLYHADKITTPLLLIHGNADTNVPVGESHYMYTALKLLGKEVELVEFNGQNHHINTRQARFDWWDTTMAWFDLKLKDQPEWWNSLYPETTEQQ</sequence>
<dbReference type="PANTHER" id="PTHR42776:SF27">
    <property type="entry name" value="DIPEPTIDYL PEPTIDASE FAMILY MEMBER 6"/>
    <property type="match status" value="1"/>
</dbReference>
<reference evidence="5" key="3">
    <citation type="submission" date="2018-11" db="EMBL/GenBank/DDBJ databases">
        <authorList>
            <person name="Hwang Y.J."/>
            <person name="Hwang C.Y."/>
        </authorList>
    </citation>
    <scope>NUCLEOTIDE SEQUENCE</scope>
    <source>
        <strain evidence="5">R106</strain>
    </source>
</reference>
<reference evidence="4 6" key="1">
    <citation type="submission" date="2018-11" db="EMBL/GenBank/DDBJ databases">
        <title>Shewanella sp. M2.</title>
        <authorList>
            <person name="Hwang Y.J."/>
            <person name="Hwang C.Y."/>
        </authorList>
    </citation>
    <scope>NUCLEOTIDE SEQUENCE [LARGE SCALE GENOMIC DNA]</scope>
    <source>
        <strain evidence="4 6">M2</strain>
    </source>
</reference>
<dbReference type="GO" id="GO:0006508">
    <property type="term" value="P:proteolysis"/>
    <property type="evidence" value="ECO:0007669"/>
    <property type="project" value="InterPro"/>
</dbReference>
<evidence type="ECO:0000313" key="7">
    <source>
        <dbReference type="Proteomes" id="UP000278855"/>
    </source>
</evidence>
<dbReference type="AlphaFoldDB" id="A0A3N4E0K9"/>
<name>A0A3N4E0K9_9GAMM</name>
<evidence type="ECO:0000256" key="2">
    <source>
        <dbReference type="SAM" id="SignalP"/>
    </source>
</evidence>
<dbReference type="OrthoDB" id="9812921at2"/>